<dbReference type="SMART" id="SM00869">
    <property type="entry name" value="Autotransporter"/>
    <property type="match status" value="1"/>
</dbReference>
<evidence type="ECO:0000256" key="1">
    <source>
        <dbReference type="SAM" id="SignalP"/>
    </source>
</evidence>
<dbReference type="SUPFAM" id="SSF103515">
    <property type="entry name" value="Autotransporter"/>
    <property type="match status" value="1"/>
</dbReference>
<feature type="signal peptide" evidence="1">
    <location>
        <begin position="1"/>
        <end position="29"/>
    </location>
</feature>
<evidence type="ECO:0000259" key="2">
    <source>
        <dbReference type="PROSITE" id="PS51208"/>
    </source>
</evidence>
<evidence type="ECO:0000313" key="3">
    <source>
        <dbReference type="EMBL" id="ASG24329.1"/>
    </source>
</evidence>
<name>A0A248K0K5_9PROT</name>
<dbReference type="KEGG" id="nao:Y958_25870"/>
<proteinExistence type="predicted"/>
<dbReference type="InterPro" id="IPR006311">
    <property type="entry name" value="TAT_signal"/>
</dbReference>
<evidence type="ECO:0000313" key="4">
    <source>
        <dbReference type="Proteomes" id="UP000197153"/>
    </source>
</evidence>
<accession>A0A248K0K5</accession>
<sequence length="5378" mass="518731">MKKMDGQGGKLRQTFLLGASALAVGVALAAPRAASAQSACTTNAGSISAGSSCTSLVLSSGNSGTLVNSGTIRGVPAITIASGAAATTLLNSGLVAGNIVNGSTLALTIAGGTLGTIGTLTGASGGLSSGQKGTITSTGANVTIGGGVYGINGNLLLNDDLNVATGTVLLNSGTVAVNNNITITGNFTETIQTLGSNRLVLNNGTYISVTGRIVTSGGTIVDGNYNATSNYTPGSIHTLLVGGQLSSFNTLMVADSIITGLGLRTTIVNENSISTGTTTTVRSATLLNYLNNYYFGTTSAGLNNTGALDISTSKAAVYIASTGSLGTLTNSGTLGGTAGLSIGRDTATGSVGTVGLIINSGLMQGRVGSGGGIALSSGGSIGSIQNDGTIQGSASATGGIYANGGAQIGALVNGTAGPIQSMAAAAGVNFLGVTVGTVTNSGLIRNTSTGTGFNLTGDVDVFNNTGTGTVTNQSTGYQAGALVVAITAATVANVGNLGTLLNSGLIINTSTATTSGNAIALAAVNMVGGTIDTLQNSGTITSGRTGLRVGQFVAGGTLVNYGHLGLLDNSGLISGSTAAIVKGAAVSIAGGMIGTLVNSGTITGPRAIQIDNIQYGPTVATPGTVGLISNTNLVSATNVAVSIAGGTLGTLLNSGTITAPTAIRVTDYTILSGTVVSYTNAAKVGLLQNSGVIKGTILNLAAQDMTLAGGTGGTIGTFTGVSGLGLISNTVSNVTLASGALLLNDAVDVTGHTLVNSGASVVLNTLLNVTGNFDQSAGTLTLNNGAQVVASGAAIMSGGTVVTSVASNLNYLVGQGGATLVAGGTGSSYSGVAVATTNTVTGLALTSGASGTNLVVMGANDYIGGTLGTLNNTGTISASNAIYVAATGTLGTLSNSGTLMGATAALNNLGGIGTVTLGTQGVSGGVTSYGTVGLLQGGIGLANTGSIGSLTNYATILGTTGAAVDNQGLIVALGNAGTMTGATSGINNAGTIGTLINADMVSGSIGLSNTGLIGFLENFVLGTGSLTTLIGTIHGSATGLRNAGGIGTLFNAGVISGSVALNNAGSIAIIGNLNIGPLVGTISGAATGLLNTGVIGSLMNTGVISGSNYALYNSAGGTLGTIFNAGTISGTIANLSARDLVVMGDTLTIGTLTGGAIANTSSNLVFAGGRQVVDDAINVGANTVVNSGAVLTLTDNVSITGNYSQTTGTLGLGAQALMVSGVASITGGRVIATLSGTQNYIVGTTTGLVVVQAGAGSNYTGVSLTSGVTGLTVGADTQTVGGNVDLMVTAVNDYIGGTLGSLSNIGTLGGVQTAAYIATQGSLGTLSNSGLLDGTRYGIHNFGTIGLVDNSGTATGLIGLYNQGSIGTVVNSGVLKDAPSAQAAGLNNAGTIGVLTNLGTITSPVALYNTGSIGQLNNSGLIAGSLINRSANVLTISGGSGTVVGSLTGTLNGTLNTMGSITSTLGNVVLAGGNLWLNDQVNVAGQTLANSGASLRLSTIINVTGNYSQSAGTIVLAAGAQLSVTGAAVMTGGAVSITGLSATANYLVGQGGTTLVAGGVGSSYSGVSLQANTIAGLVAAAGGVGTNLVVTGANDYVGTLLPTLNNTGSIGGMQTALFVRSTGSIGTVSNSGTLAGVGAVTGYGASIAGTIGTLTNSGVVSGDGTNGGYGLLNRGTIGTLINTVGGTFAGLAGTVGYGLINQSILNTVVNYGLMTGHDGGLQNMGTIQLLDNASGGTIRSNSASAQQGLRNDGTIVTLLNDGLIGNNYGIFQAAGTIQTLVNNGTIAANASGVYMSAAIGTISNSGTISAAHKAIVANSTLTALLNSGTLKGTQALAIGVNGRVGTISNSGVIQGNIVNTGTGGLTIGGGANGTIGTLSGLTGRGTITNTGSSVVFSDGALSLNDNINVGANTVVNSGANLILSNTVNVTGNYSQSSGTLVVNPGVSQLLVSGAASISGGTILTSLSNTGNYLVGSAYTLVQGGAGSNYTGASVVTNSITGLGYASSIATVGGNLDLLLSFNSDYIGGSYGTLVNAGTLNAATVLYIASTGTLGALVNSGTIQGNITNAGSQDLTIIGADNGTFGTLAGQSGMGTIASTLANVVLASGNLALNDRVNVGSHTLVNSGATVQMDNVVSVTGNYSQTGGWLAADYNSGGLVVSGAVSLTGGTVSMYNDTVVRNLMVGDVYGGAVVSGGAGSTFTNLGYYSGVTGLEVTGTVNGNSLYLQAANDYVGTVQGALTNTGTLSGVANPVYLARSATLGTLDNSGALVGTIDGVLNQGTISSVVNTGLISGGTVGWFNQNAPSSVAVLDNQGTLVGGKNGLVNSGTIGALLNSGTITGSLLALYIYPTGTLGTLVNSGTIAGSILNSGQGNLTIAGGVGTGLFTGYGGTVGTITSTGHDVVLASGTLELNDVFNVGSHTVVNNGASLLLDTTLSITGNYSQTGGSLDVGSHTVVVSGIANVSGAAITTSQLDASGNYLVGSISGSVIQGGLGSSYTGISVTSNLTGLSLTGTTGTIGSNVDLMLVSTNDYIGGTLASLDNTGTIAGVVTAAYVATTGSLGTLNNTGLLSADSYGLRNRGTIGLVDNSGTVTGRVALWNQGVIGTVLNTGALLDAPSVNAAGLNNQGTIGAVINQGTIFGTVYGLYNSGSIGSVANAGGTIAGEVALYNGGTIGTVTNSGQIVDGAGPTSAGLNNHGSLGLLDNSGTIAGVTNGLYNTGTIGSVSNSGLITAVTALYTSGLLGTVANSGTISGNIVNDSANALVFTGGSGDTIGTLTGQSGAMGTITSTNANVVLASGNLALNDAVNVGANTLVNSGASVLLNSIVSVTGNFAQTDGTLVAAFGHGELLVSGNAAVTGGTVSVVNVPSTVNFVAGQGGGNALIAAGGTGSYSGLTYVTDLTGLEATGSVSGGNLYLTAANDYVGTLMASLSNTGTINAGNAVYVATSGSLGSLFNSGALTGAHGVHNEGVIATLVNTGVISGYTIGLYNHGATSSMVLLDNQGTIQGNLGVVNEGSLGTLNNSGLLTGSFGAINNTGELDTIVNSGTIAGKIVSTSTHDLTIMGGNATGLFTGINGSIGILTNTASNLVFASGAVRLNEVINVGSHTVVNSGASILLDSTLSITGNYSQASGSLDLSNHNLVVSGVANVSGGAILTSQLDANGNYLVGNSNGTLIQGGAGSSYTGVNITSNLSGLSLTGTTATLGSNVDLLLLSANDYIGGTLASLDNTGTIAGVVTAAYVATTGSLGTLNNTGMLSGENFGLRNLGTIGLLDNSGVVTGRVALWNRGVIGTVVNTGALVDEPSVNAAGLNNQGIIGAVINQGGTIFGTVYGLFNTGSIGSVANSGTIAGEAALYNGGTIGTVTNSGQIIDAAGPVSAGLNNGGSLDLLNNSGTLSGVTNGLYNTGTIGSVVNTGLITAVTALYTSGMLGTVANSGTISGNIVNDSANALVFTGGTGTVFGVLTGQNNALGLITSTNANVVLASGNLLLNDAVNVGTNTLVNSGASLLLSNALSITGNFLQTAGTLAMGVGSSVTGELLVSGAATLTGGTVAVTALDGANLLAGQSYTIVGAGSGTLTATGLTAQVSGFSATLGTASNGGAQDLLLTLLSDYISGTLGTVTNTGVINAATAVSITSNGSLGTLANSGTIIGNVVNDSANDLVIVGGSGTTVGTFAGGTIRNTNSNLTFASGAIALRDTINVGTNTVVNSGASLTLGSALNVTGNFTQTGGTLGLGTQSATISGVADITGGTITTGKLSSTGNYLVGSTNGTLIQGGAGSDYTGAVIRTGILGASVTANNSTVGGNVDLLLVASNDYVGGTLASLDNTSTIAGAAVNTAVFVATRGSIGTLSNSGLLSGPFYGVRNTGTIGLVTNSGTAMGQVGLYNLTSIGTVINTGVLSAAPNNNGIGVAAGLSNGGKIGAVINQGTISNTNYGLYNSGSITSVDNSGLITQTNTVGAAFYNRGTIGSVSNSGLITGVTALRNEGSIGTIANSGTIAGNVLNTVASALVFTGGTGTVTGTLTGRNGAIGTITSTSGNVELASGNLLLNDQVNVGSGTLVNSGANVLLTNAIGVTGNYAQSAGTLAMGIGSGTAGELLVSGNAAFTGGTVAVTALSGSNLIAGQSYTIAEVGGSLTTSGLSAAATGFSATLGTGANGAATDLLLTLLSDYVSGTLGTLTNTGTINAATAVLITSAGSLGTLANSGVLIGNVINASANDLVIVGGSPNGVNGGTVGSFSGGTIRNSLSNLTFASGAVSLSDNIDATGHTVANTGATIALASDVSISGAYSQAAGTLGLGGHVLSVSDAASISGGVVNGGLNGAANYLVGDGVTLVQGGAGSNYSGATVVSGLTGLDATGTTSGSNLLAVAGNDYIGASLAVLNVTGTLANNAGGATALYIARTGTLGSLANSGTIRGNITNLSAGDLSITGGSNGTVGVFTGGTIRNAGSNVVFASGAVSLGDVIVATGHTVANTGASISLAGDISVTGAYSQTAGTLGLGGHVLSVSDAASVTGGVVNGGLNGAANYLVGDGVVLIQGGAGSNYTGATVVSGLTGLSANGGTSGGNLLAVAGNDYIGASLATLNVTGTLANTAGGATALYIAGTGTLGSLANSGLISGNVVNTSTHDLTINGSGNGAVGRFTGGTITSTGANVVFASGAVSLGDAITVATHTVSNAGASIALASDVAVTGNFAQSSGTLTTGGHVLTVSGAATVAGGVVNAGVSAVGNYLAGDSVTLIQGGTGSNYAGATVTSGITGLSANAVTSGSNLLAAAANDYIGASLDTLNNTGTVASPTALYIASTGTLGTLANSGALAGNITNLSTGDLIINGGSLASPGTLTGFNGAIGTISNTGSNVRFTGGVQLLNDHITVGSHTVFNSGATLLVNSAINITGSYSQSAGTLAIGVTSQSSYGNLAVSGAAAFTGGSVLLQGVGSGAGALQAGTYTIASGNGLSLSGVDFTATGYTVTSDLVTVGGTTQLVVKVAGKATNYTAVGNAQGGAAVGTGSALDQIAALTGNSITTNPQLAAFTQQVLAPLATLTPAAKQVAVAQLSPSQLTPQLTAASVTPTTTAISQHQETVASLMDGSEKGAAAGSNGREGVIWGEVVGAGVLRGTTTEAAGYRASSSGLVLGADWFASDEVMAGLAFSWINSASVGQGVMAGSLTRVGSYQLTAYSVWRPDFADQKLSVEGQVGWGYNHFDQRRDIAFLGARANANYGGEQYLGKVTVGYDLPQQGAFTFTPQYSLRFVRLVNHAYQEHDAGPANLKVDVLGTNAVTQELGLKVDTQWNTGVGLLSPDLRVAWVHDFKDGPIPTTGVLAGVAFASTTGRVNTDGLAVNLGATLQQSETFSLRLEYNGEYRHDYQSHGGVLRASWSF</sequence>
<protein>
    <recommendedName>
        <fullName evidence="2">Autotransporter domain-containing protein</fullName>
    </recommendedName>
</protein>
<dbReference type="PROSITE" id="PS51318">
    <property type="entry name" value="TAT"/>
    <property type="match status" value="1"/>
</dbReference>
<dbReference type="InterPro" id="IPR036709">
    <property type="entry name" value="Autotransporte_beta_dom_sf"/>
</dbReference>
<reference evidence="3 4" key="1">
    <citation type="submission" date="2017-06" db="EMBL/GenBank/DDBJ databases">
        <title>Complete genome sequence of Nitrospirillum amazonense strain CBAmC, an endophytic nitrogen-fixing and plant growth-promoting bacterium, isolated from sugarcane.</title>
        <authorList>
            <person name="Schwab S."/>
            <person name="dos Santos Teixeira K.R."/>
            <person name="Simoes Araujo J.L."/>
            <person name="Soares Vidal M."/>
            <person name="Borges de Freitas H.R."/>
            <person name="Rivello Crivelaro A.L."/>
            <person name="Bueno de Camargo Nunes A."/>
            <person name="dos Santos C.M."/>
            <person name="Palmeira da Silva Rosa D."/>
            <person name="da Silva Padilha D."/>
            <person name="da Silva E."/>
            <person name="Araujo Terra L."/>
            <person name="Soares Mendes V."/>
            <person name="Farinelli L."/>
            <person name="Magalhaes Cruz L."/>
            <person name="Baldani J.I."/>
        </authorList>
    </citation>
    <scope>NUCLEOTIDE SEQUENCE [LARGE SCALE GENOMIC DNA]</scope>
    <source>
        <strain evidence="3 4">CBAmC</strain>
    </source>
</reference>
<keyword evidence="1" id="KW-0732">Signal</keyword>
<dbReference type="Proteomes" id="UP000197153">
    <property type="component" value="Chromosome 3"/>
</dbReference>
<dbReference type="PROSITE" id="PS51208">
    <property type="entry name" value="AUTOTRANSPORTER"/>
    <property type="match status" value="1"/>
</dbReference>
<feature type="domain" description="Autotransporter" evidence="2">
    <location>
        <begin position="5097"/>
        <end position="5378"/>
    </location>
</feature>
<dbReference type="EMBL" id="CP022112">
    <property type="protein sequence ID" value="ASG24329.1"/>
    <property type="molecule type" value="Genomic_DNA"/>
</dbReference>
<gene>
    <name evidence="3" type="ORF">Y958_25870</name>
</gene>
<dbReference type="InterPro" id="IPR005546">
    <property type="entry name" value="Autotransporte_beta"/>
</dbReference>
<feature type="chain" id="PRO_5013123261" description="Autotransporter domain-containing protein" evidence="1">
    <location>
        <begin position="30"/>
        <end position="5378"/>
    </location>
</feature>
<keyword evidence="4" id="KW-1185">Reference proteome</keyword>
<organism evidence="3 4">
    <name type="scientific">Nitrospirillum viridazoti CBAmc</name>
    <dbReference type="NCBI Taxonomy" id="1441467"/>
    <lineage>
        <taxon>Bacteria</taxon>
        <taxon>Pseudomonadati</taxon>
        <taxon>Pseudomonadota</taxon>
        <taxon>Alphaproteobacteria</taxon>
        <taxon>Rhodospirillales</taxon>
        <taxon>Azospirillaceae</taxon>
        <taxon>Nitrospirillum</taxon>
        <taxon>Nitrospirillum viridazoti</taxon>
    </lineage>
</organism>